<protein>
    <recommendedName>
        <fullName evidence="4">Secreted protein</fullName>
    </recommendedName>
</protein>
<reference evidence="2 3" key="1">
    <citation type="submission" date="2022-11" db="EMBL/GenBank/DDBJ databases">
        <title>Minimal conservation of predation-associated metabolite biosynthetic gene clusters underscores biosynthetic potential of Myxococcota including descriptions for ten novel species: Archangium lansinium sp. nov., Myxococcus landrumus sp. nov., Nannocystis bai.</title>
        <authorList>
            <person name="Ahearne A."/>
            <person name="Stevens C."/>
            <person name="Dowd S."/>
        </authorList>
    </citation>
    <scope>NUCLEOTIDE SEQUENCE [LARGE SCALE GENOMIC DNA]</scope>
    <source>
        <strain evidence="2 3">BB15-2</strain>
    </source>
</reference>
<gene>
    <name evidence="2" type="ORF">POL25_34335</name>
</gene>
<feature type="region of interest" description="Disordered" evidence="1">
    <location>
        <begin position="21"/>
        <end position="68"/>
    </location>
</feature>
<keyword evidence="3" id="KW-1185">Reference proteome</keyword>
<name>A0ABT5E851_9BACT</name>
<evidence type="ECO:0000313" key="2">
    <source>
        <dbReference type="EMBL" id="MDC0722036.1"/>
    </source>
</evidence>
<accession>A0ABT5E851</accession>
<dbReference type="Proteomes" id="UP001221686">
    <property type="component" value="Unassembled WGS sequence"/>
</dbReference>
<comment type="caution">
    <text evidence="2">The sequence shown here is derived from an EMBL/GenBank/DDBJ whole genome shotgun (WGS) entry which is preliminary data.</text>
</comment>
<evidence type="ECO:0000313" key="3">
    <source>
        <dbReference type="Proteomes" id="UP001221686"/>
    </source>
</evidence>
<evidence type="ECO:0008006" key="4">
    <source>
        <dbReference type="Google" id="ProtNLM"/>
    </source>
</evidence>
<evidence type="ECO:0000256" key="1">
    <source>
        <dbReference type="SAM" id="MobiDB-lite"/>
    </source>
</evidence>
<dbReference type="EMBL" id="JAQNDL010000003">
    <property type="protein sequence ID" value="MDC0722036.1"/>
    <property type="molecule type" value="Genomic_DNA"/>
</dbReference>
<feature type="compositionally biased region" description="Low complexity" evidence="1">
    <location>
        <begin position="28"/>
        <end position="68"/>
    </location>
</feature>
<organism evidence="2 3">
    <name type="scientific">Nannocystis bainbridge</name>
    <dbReference type="NCBI Taxonomy" id="2995303"/>
    <lineage>
        <taxon>Bacteria</taxon>
        <taxon>Pseudomonadati</taxon>
        <taxon>Myxococcota</taxon>
        <taxon>Polyangia</taxon>
        <taxon>Nannocystales</taxon>
        <taxon>Nannocystaceae</taxon>
        <taxon>Nannocystis</taxon>
    </lineage>
</organism>
<dbReference type="RefSeq" id="WP_272090536.1">
    <property type="nucleotide sequence ID" value="NZ_JAQNDL010000003.1"/>
</dbReference>
<proteinExistence type="predicted"/>
<sequence length="269" mass="28222">MHGLLRLVPCLALTACIERAPASEDSDSGGSTTSPVSTTAATDDSASGGTDDSASGGTDDAATDGVSGAHAGPCKPIEGNDCPTGHVCCSDDPATVQGLLPNYFKMGVVDDQIGTPLFSDANNDRSYWGYCIDTSEFVSPLGNGCPVPCNPTWTSEQNSTICGGSRCCPFTAVDPAKDCVVDPDSGRWRTVRGSDFLNELTGWGNGHATHQDPFLESCELLADGDEDARVDCIRQLGVADQRGYCFALDCPCVEDVCDQKNPDYVPRCD</sequence>